<protein>
    <submittedName>
        <fullName evidence="3">DUF4704 domain-containing protein</fullName>
    </submittedName>
</protein>
<evidence type="ECO:0000313" key="2">
    <source>
        <dbReference type="Proteomes" id="UP000887574"/>
    </source>
</evidence>
<evidence type="ECO:0000259" key="1">
    <source>
        <dbReference type="Pfam" id="PF15787"/>
    </source>
</evidence>
<dbReference type="AlphaFoldDB" id="A0A915DUT5"/>
<dbReference type="GO" id="GO:0005829">
    <property type="term" value="C:cytosol"/>
    <property type="evidence" value="ECO:0007669"/>
    <property type="project" value="TreeGrafter"/>
</dbReference>
<evidence type="ECO:0000313" key="3">
    <source>
        <dbReference type="WBParaSite" id="jg23032.2"/>
    </source>
</evidence>
<dbReference type="GO" id="GO:0016020">
    <property type="term" value="C:membrane"/>
    <property type="evidence" value="ECO:0007669"/>
    <property type="project" value="TreeGrafter"/>
</dbReference>
<dbReference type="PANTHER" id="PTHR13743">
    <property type="entry name" value="BEIGE/BEACH-RELATED"/>
    <property type="match status" value="1"/>
</dbReference>
<accession>A0A915DUT5</accession>
<organism evidence="2 3">
    <name type="scientific">Ditylenchus dipsaci</name>
    <dbReference type="NCBI Taxonomy" id="166011"/>
    <lineage>
        <taxon>Eukaryota</taxon>
        <taxon>Metazoa</taxon>
        <taxon>Ecdysozoa</taxon>
        <taxon>Nematoda</taxon>
        <taxon>Chromadorea</taxon>
        <taxon>Rhabditida</taxon>
        <taxon>Tylenchina</taxon>
        <taxon>Tylenchomorpha</taxon>
        <taxon>Sphaerularioidea</taxon>
        <taxon>Anguinidae</taxon>
        <taxon>Anguininae</taxon>
        <taxon>Ditylenchus</taxon>
    </lineage>
</organism>
<dbReference type="GO" id="GO:0019901">
    <property type="term" value="F:protein kinase binding"/>
    <property type="evidence" value="ECO:0007669"/>
    <property type="project" value="TreeGrafter"/>
</dbReference>
<dbReference type="WBParaSite" id="jg23032.2">
    <property type="protein sequence ID" value="jg23032.2"/>
    <property type="gene ID" value="jg23032"/>
</dbReference>
<dbReference type="InterPro" id="IPR050865">
    <property type="entry name" value="BEACH_Domain"/>
</dbReference>
<dbReference type="PANTHER" id="PTHR13743:SF162">
    <property type="entry name" value="NEUROBEACHIN"/>
    <property type="match status" value="1"/>
</dbReference>
<dbReference type="GO" id="GO:0008104">
    <property type="term" value="P:intracellular protein localization"/>
    <property type="evidence" value="ECO:0007669"/>
    <property type="project" value="TreeGrafter"/>
</dbReference>
<name>A0A915DUT5_9BILA</name>
<proteinExistence type="predicted"/>
<dbReference type="InterPro" id="IPR031570">
    <property type="entry name" value="NBEA/BDCP_DUF4704"/>
</dbReference>
<sequence>MFVPSVQKSNTYFVQVPHAIMKEGVEVITTHSIHNSLHSVGGIQMLLPLFAQIDMAQEDGIVDYEICSTLLSVISLLLFTSPSAQQQLFHSQGFLIIAHVLNSGAKDHLTMKVLESFIEISNLQSSPAAIPLLKQLFDHVFSLPSCGFDQIQLKLYNFLATDFFNNPNFSSIIRRTPTIIGLMHTLKVFYWVVQPRQLTDPSTAKSTIGQQADVMLPSGCEEKDLNRDEEFQAIFNFISTVEEDDNLYDVLTQVMRQLCQHPALWCQHLTENKQ</sequence>
<reference evidence="3" key="1">
    <citation type="submission" date="2022-11" db="UniProtKB">
        <authorList>
            <consortium name="WormBaseParasite"/>
        </authorList>
    </citation>
    <scope>IDENTIFICATION</scope>
</reference>
<dbReference type="Proteomes" id="UP000887574">
    <property type="component" value="Unplaced"/>
</dbReference>
<dbReference type="Pfam" id="PF15787">
    <property type="entry name" value="DUF4704"/>
    <property type="match status" value="1"/>
</dbReference>
<keyword evidence="2" id="KW-1185">Reference proteome</keyword>
<feature type="domain" description="DUF4704" evidence="1">
    <location>
        <begin position="12"/>
        <end position="270"/>
    </location>
</feature>